<feature type="signal peptide" evidence="4">
    <location>
        <begin position="1"/>
        <end position="20"/>
    </location>
</feature>
<dbReference type="Proteomes" id="UP000199310">
    <property type="component" value="Unassembled WGS sequence"/>
</dbReference>
<keyword evidence="2 3" id="KW-0802">TPR repeat</keyword>
<keyword evidence="4" id="KW-0732">Signal</keyword>
<evidence type="ECO:0000256" key="1">
    <source>
        <dbReference type="ARBA" id="ARBA00022737"/>
    </source>
</evidence>
<evidence type="ECO:0000313" key="5">
    <source>
        <dbReference type="EMBL" id="SEW41397.1"/>
    </source>
</evidence>
<dbReference type="Gene3D" id="1.25.40.10">
    <property type="entry name" value="Tetratricopeptide repeat domain"/>
    <property type="match status" value="2"/>
</dbReference>
<feature type="repeat" description="TPR" evidence="3">
    <location>
        <begin position="87"/>
        <end position="120"/>
    </location>
</feature>
<proteinExistence type="predicted"/>
<reference evidence="6" key="1">
    <citation type="submission" date="2016-10" db="EMBL/GenBank/DDBJ databases">
        <authorList>
            <person name="Varghese N."/>
            <person name="Submissions S."/>
        </authorList>
    </citation>
    <scope>NUCLEOTIDE SEQUENCE [LARGE SCALE GENOMIC DNA]</scope>
    <source>
        <strain evidence="6">DSM 3695</strain>
    </source>
</reference>
<dbReference type="AlphaFoldDB" id="A0A1I0RKN2"/>
<dbReference type="InterPro" id="IPR019734">
    <property type="entry name" value="TPR_rpt"/>
</dbReference>
<evidence type="ECO:0000256" key="2">
    <source>
        <dbReference type="ARBA" id="ARBA00022803"/>
    </source>
</evidence>
<evidence type="ECO:0000256" key="3">
    <source>
        <dbReference type="PROSITE-ProRule" id="PRU00339"/>
    </source>
</evidence>
<dbReference type="Pfam" id="PF14559">
    <property type="entry name" value="TPR_19"/>
    <property type="match status" value="1"/>
</dbReference>
<dbReference type="InterPro" id="IPR011990">
    <property type="entry name" value="TPR-like_helical_dom_sf"/>
</dbReference>
<accession>A0A1I0RKN2</accession>
<dbReference type="EMBL" id="FOJG01000001">
    <property type="protein sequence ID" value="SEW41397.1"/>
    <property type="molecule type" value="Genomic_DNA"/>
</dbReference>
<dbReference type="SUPFAM" id="SSF48452">
    <property type="entry name" value="TPR-like"/>
    <property type="match status" value="2"/>
</dbReference>
<dbReference type="SMART" id="SM00028">
    <property type="entry name" value="TPR"/>
    <property type="match status" value="5"/>
</dbReference>
<dbReference type="PROSITE" id="PS51257">
    <property type="entry name" value="PROKAR_LIPOPROTEIN"/>
    <property type="match status" value="1"/>
</dbReference>
<dbReference type="PANTHER" id="PTHR44858:SF1">
    <property type="entry name" value="UDP-N-ACETYLGLUCOSAMINE--PEPTIDE N-ACETYLGLUCOSAMINYLTRANSFERASE SPINDLY-RELATED"/>
    <property type="match status" value="1"/>
</dbReference>
<feature type="chain" id="PRO_5011560307" evidence="4">
    <location>
        <begin position="21"/>
        <end position="337"/>
    </location>
</feature>
<organism evidence="5 6">
    <name type="scientific">Chitinophaga arvensicola</name>
    <dbReference type="NCBI Taxonomy" id="29529"/>
    <lineage>
        <taxon>Bacteria</taxon>
        <taxon>Pseudomonadati</taxon>
        <taxon>Bacteroidota</taxon>
        <taxon>Chitinophagia</taxon>
        <taxon>Chitinophagales</taxon>
        <taxon>Chitinophagaceae</taxon>
        <taxon>Chitinophaga</taxon>
    </lineage>
</organism>
<feature type="repeat" description="TPR" evidence="3">
    <location>
        <begin position="258"/>
        <end position="291"/>
    </location>
</feature>
<protein>
    <submittedName>
        <fullName evidence="5">Tetratricopeptide repeat-containing protein</fullName>
    </submittedName>
</protein>
<name>A0A1I0RKN2_9BACT</name>
<sequence length="337" mass="37478">MKYLPILLLFMGALACNNNAGTRQQTTANGPDSVLNSDIIRPVTDSIRQFPDNPELYYHRALLLFNTNPALAQSDFEKAAALMPANTDYWAGAGEAALIVNDYKKAAANFRQALNTAPGYTYLQYRLATALIENKQYEAADSLANVLAQTTDARDKAFYLKARMAEDKQDTVTAIRHLTSAIHAAGPQPEFEAVMELGDLLRSRKAPAALNYYQQAWRLDTTNAYPLYEAAQFQEELGNEAAALNTYRQCIVADPGFEAAYLALGKIYSSKKDWKTAYTYYNLAAKSAPTDAWAYYYRATIQEQLGNKALAIEDYTKASSFKKDFKEATAALKRLNP</sequence>
<dbReference type="PROSITE" id="PS50005">
    <property type="entry name" value="TPR"/>
    <property type="match status" value="2"/>
</dbReference>
<keyword evidence="6" id="KW-1185">Reference proteome</keyword>
<dbReference type="Pfam" id="PF13181">
    <property type="entry name" value="TPR_8"/>
    <property type="match status" value="2"/>
</dbReference>
<evidence type="ECO:0000256" key="4">
    <source>
        <dbReference type="SAM" id="SignalP"/>
    </source>
</evidence>
<dbReference type="OrthoDB" id="9803982at2"/>
<keyword evidence="1" id="KW-0677">Repeat</keyword>
<dbReference type="STRING" id="29529.SAMN04488122_2967"/>
<dbReference type="PANTHER" id="PTHR44858">
    <property type="entry name" value="TETRATRICOPEPTIDE REPEAT PROTEIN 6"/>
    <property type="match status" value="1"/>
</dbReference>
<gene>
    <name evidence="5" type="ORF">SAMN04488122_2967</name>
</gene>
<dbReference type="InterPro" id="IPR050498">
    <property type="entry name" value="Ycf3"/>
</dbReference>
<dbReference type="RefSeq" id="WP_089895973.1">
    <property type="nucleotide sequence ID" value="NZ_FOJG01000001.1"/>
</dbReference>
<evidence type="ECO:0000313" key="6">
    <source>
        <dbReference type="Proteomes" id="UP000199310"/>
    </source>
</evidence>